<comment type="caution">
    <text evidence="10">The sequence shown here is derived from an EMBL/GenBank/DDBJ whole genome shotgun (WGS) entry which is preliminary data.</text>
</comment>
<evidence type="ECO:0000313" key="10">
    <source>
        <dbReference type="EMBL" id="MCW5323251.1"/>
    </source>
</evidence>
<evidence type="ECO:0000256" key="7">
    <source>
        <dbReference type="ARBA" id="ARBA00023136"/>
    </source>
</evidence>
<feature type="transmembrane region" description="Helical" evidence="8">
    <location>
        <begin position="201"/>
        <end position="223"/>
    </location>
</feature>
<comment type="subcellular location">
    <subcellularLocation>
        <location evidence="1 8">Cell membrane</location>
        <topology evidence="1 8">Multi-pass membrane protein</topology>
    </subcellularLocation>
</comment>
<evidence type="ECO:0000256" key="2">
    <source>
        <dbReference type="ARBA" id="ARBA00007069"/>
    </source>
</evidence>
<keyword evidence="7 8" id="KW-0472">Membrane</keyword>
<evidence type="ECO:0000256" key="6">
    <source>
        <dbReference type="ARBA" id="ARBA00022989"/>
    </source>
</evidence>
<keyword evidence="3 8" id="KW-0813">Transport</keyword>
<protein>
    <submittedName>
        <fullName evidence="10">ABC transporter permease</fullName>
    </submittedName>
</protein>
<feature type="transmembrane region" description="Helical" evidence="8">
    <location>
        <begin position="109"/>
        <end position="131"/>
    </location>
</feature>
<keyword evidence="4" id="KW-1003">Cell membrane</keyword>
<feature type="transmembrane region" description="Helical" evidence="8">
    <location>
        <begin position="16"/>
        <end position="40"/>
    </location>
</feature>
<dbReference type="Pfam" id="PF00528">
    <property type="entry name" value="BPD_transp_1"/>
    <property type="match status" value="1"/>
</dbReference>
<name>A0ABT3KY35_9BURK</name>
<dbReference type="Gene3D" id="1.10.3720.10">
    <property type="entry name" value="MetI-like"/>
    <property type="match status" value="1"/>
</dbReference>
<evidence type="ECO:0000256" key="3">
    <source>
        <dbReference type="ARBA" id="ARBA00022448"/>
    </source>
</evidence>
<feature type="transmembrane region" description="Helical" evidence="8">
    <location>
        <begin position="260"/>
        <end position="281"/>
    </location>
</feature>
<dbReference type="PANTHER" id="PTHR42929:SF1">
    <property type="entry name" value="INNER MEMBRANE ABC TRANSPORTER PERMEASE PROTEIN YDCU-RELATED"/>
    <property type="match status" value="1"/>
</dbReference>
<dbReference type="RefSeq" id="WP_265283191.1">
    <property type="nucleotide sequence ID" value="NZ_QZCW01000004.1"/>
</dbReference>
<dbReference type="CDD" id="cd06261">
    <property type="entry name" value="TM_PBP2"/>
    <property type="match status" value="1"/>
</dbReference>
<feature type="domain" description="ABC transmembrane type-1" evidence="9">
    <location>
        <begin position="72"/>
        <end position="278"/>
    </location>
</feature>
<feature type="transmembrane region" description="Helical" evidence="8">
    <location>
        <begin position="76"/>
        <end position="97"/>
    </location>
</feature>
<comment type="similarity">
    <text evidence="2">Belongs to the binding-protein-dependent transport system permease family. CysTW subfamily.</text>
</comment>
<gene>
    <name evidence="10" type="ORF">D5039_19540</name>
</gene>
<dbReference type="InterPro" id="IPR000515">
    <property type="entry name" value="MetI-like"/>
</dbReference>
<keyword evidence="6 8" id="KW-1133">Transmembrane helix</keyword>
<evidence type="ECO:0000259" key="9">
    <source>
        <dbReference type="PROSITE" id="PS50928"/>
    </source>
</evidence>
<dbReference type="SUPFAM" id="SSF161098">
    <property type="entry name" value="MetI-like"/>
    <property type="match status" value="1"/>
</dbReference>
<accession>A0ABT3KY35</accession>
<reference evidence="11" key="1">
    <citation type="submission" date="2023-07" db="EMBL/GenBank/DDBJ databases">
        <title>Verminephrobacter genomes.</title>
        <authorList>
            <person name="Lund M.B."/>
        </authorList>
    </citation>
    <scope>NUCLEOTIDE SEQUENCE [LARGE SCALE GENOMIC DNA]</scope>
    <source>
        <strain evidence="11">AtM5-05</strain>
    </source>
</reference>
<dbReference type="EMBL" id="QZCW01000004">
    <property type="protein sequence ID" value="MCW5323251.1"/>
    <property type="molecule type" value="Genomic_DNA"/>
</dbReference>
<dbReference type="PROSITE" id="PS50928">
    <property type="entry name" value="ABC_TM1"/>
    <property type="match status" value="1"/>
</dbReference>
<dbReference type="PANTHER" id="PTHR42929">
    <property type="entry name" value="INNER MEMBRANE ABC TRANSPORTER PERMEASE PROTEIN YDCU-RELATED-RELATED"/>
    <property type="match status" value="1"/>
</dbReference>
<evidence type="ECO:0000256" key="1">
    <source>
        <dbReference type="ARBA" id="ARBA00004651"/>
    </source>
</evidence>
<keyword evidence="5 8" id="KW-0812">Transmembrane</keyword>
<evidence type="ECO:0000256" key="8">
    <source>
        <dbReference type="RuleBase" id="RU363032"/>
    </source>
</evidence>
<dbReference type="Proteomes" id="UP001208935">
    <property type="component" value="Unassembled WGS sequence"/>
</dbReference>
<organism evidence="10 11">
    <name type="scientific">Verminephrobacter aporrectodeae subsp. tuberculatae</name>
    <dbReference type="NCBI Taxonomy" id="1110392"/>
    <lineage>
        <taxon>Bacteria</taxon>
        <taxon>Pseudomonadati</taxon>
        <taxon>Pseudomonadota</taxon>
        <taxon>Betaproteobacteria</taxon>
        <taxon>Burkholderiales</taxon>
        <taxon>Comamonadaceae</taxon>
        <taxon>Verminephrobacter</taxon>
    </lineage>
</organism>
<proteinExistence type="inferred from homology"/>
<dbReference type="InterPro" id="IPR035906">
    <property type="entry name" value="MetI-like_sf"/>
</dbReference>
<evidence type="ECO:0000256" key="4">
    <source>
        <dbReference type="ARBA" id="ARBA00022475"/>
    </source>
</evidence>
<evidence type="ECO:0000256" key="5">
    <source>
        <dbReference type="ARBA" id="ARBA00022692"/>
    </source>
</evidence>
<feature type="transmembrane region" description="Helical" evidence="8">
    <location>
        <begin position="158"/>
        <end position="180"/>
    </location>
</feature>
<keyword evidence="11" id="KW-1185">Reference proteome</keyword>
<sequence length="291" mass="31872">MIAMSAVAHNQPSRSAALLVLPAYIVLTLCFFIPLIWIGVQSLTDVRAPGFTLSLSNYARFFSDSHYVSGLLWRTVWLSCTATLLALIIGYAGAYFVTRLDERAQSTMLFLVMCPLWVNLVVRTLSLMVILSRDGVVNGFLVATGIVPKPIQLLYNDWAVLFGMVQMSTPFVFLTLYGVLKQIPNELTSAALTVGATPLRAFVRVFLPLSVPGLIAAGVLALGINMESFVVPILLGGGRVTFMSVAAYEMATVSNNFPFAATIGMILLATTFFAIFLYQWAMKRVFLSSHY</sequence>
<evidence type="ECO:0000313" key="11">
    <source>
        <dbReference type="Proteomes" id="UP001208935"/>
    </source>
</evidence>